<dbReference type="GO" id="GO:0003723">
    <property type="term" value="F:RNA binding"/>
    <property type="evidence" value="ECO:0007669"/>
    <property type="project" value="UniProtKB-KW"/>
</dbReference>
<dbReference type="PANTHER" id="PTHR30001">
    <property type="entry name" value="RIBONUCLEASE"/>
    <property type="match status" value="1"/>
</dbReference>
<dbReference type="RefSeq" id="WP_036784706.1">
    <property type="nucleotide sequence ID" value="NZ_AVBG01000009.1"/>
</dbReference>
<proteinExistence type="predicted"/>
<comment type="cofactor">
    <cofactor evidence="1">
        <name>Mg(2+)</name>
        <dbReference type="ChEBI" id="CHEBI:18420"/>
    </cofactor>
</comment>
<evidence type="ECO:0000256" key="3">
    <source>
        <dbReference type="ARBA" id="ARBA00022801"/>
    </source>
</evidence>
<dbReference type="GO" id="GO:0016787">
    <property type="term" value="F:hydrolase activity"/>
    <property type="evidence" value="ECO:0007669"/>
    <property type="project" value="UniProtKB-KW"/>
</dbReference>
<dbReference type="InterPro" id="IPR012340">
    <property type="entry name" value="NA-bd_OB-fold"/>
</dbReference>
<evidence type="ECO:0000256" key="1">
    <source>
        <dbReference type="ARBA" id="ARBA00001946"/>
    </source>
</evidence>
<dbReference type="PANTHER" id="PTHR30001:SF0">
    <property type="entry name" value="RIBONUCLEASE G"/>
    <property type="match status" value="1"/>
</dbReference>
<dbReference type="STRING" id="1385513.N780_02910"/>
<comment type="caution">
    <text evidence="7">The sequence shown here is derived from an EMBL/GenBank/DDBJ whole genome shotgun (WGS) entry which is preliminary data.</text>
</comment>
<dbReference type="GO" id="GO:0006364">
    <property type="term" value="P:rRNA processing"/>
    <property type="evidence" value="ECO:0007669"/>
    <property type="project" value="TreeGrafter"/>
</dbReference>
<evidence type="ECO:0000256" key="2">
    <source>
        <dbReference type="ARBA" id="ARBA00022723"/>
    </source>
</evidence>
<evidence type="ECO:0000256" key="5">
    <source>
        <dbReference type="ARBA" id="ARBA00022884"/>
    </source>
</evidence>
<keyword evidence="2" id="KW-0479">Metal-binding</keyword>
<dbReference type="Pfam" id="PF10150">
    <property type="entry name" value="RNase_E_G"/>
    <property type="match status" value="1"/>
</dbReference>
<name>A0A0A2USS3_9BACI</name>
<dbReference type="Gene3D" id="2.40.50.140">
    <property type="entry name" value="Nucleic acid-binding proteins"/>
    <property type="match status" value="1"/>
</dbReference>
<gene>
    <name evidence="7" type="ORF">N780_02910</name>
</gene>
<dbReference type="CDD" id="cd04453">
    <property type="entry name" value="S1_RNase_E"/>
    <property type="match status" value="1"/>
</dbReference>
<dbReference type="OrthoDB" id="9804278at2"/>
<evidence type="ECO:0000259" key="6">
    <source>
        <dbReference type="PROSITE" id="PS50126"/>
    </source>
</evidence>
<dbReference type="PROSITE" id="PS50126">
    <property type="entry name" value="S1"/>
    <property type="match status" value="1"/>
</dbReference>
<dbReference type="AlphaFoldDB" id="A0A0A2USS3"/>
<keyword evidence="3" id="KW-0378">Hydrolase</keyword>
<dbReference type="GO" id="GO:0046872">
    <property type="term" value="F:metal ion binding"/>
    <property type="evidence" value="ECO:0007669"/>
    <property type="project" value="UniProtKB-KW"/>
</dbReference>
<dbReference type="SUPFAM" id="SSF50249">
    <property type="entry name" value="Nucleic acid-binding proteins"/>
    <property type="match status" value="1"/>
</dbReference>
<dbReference type="EMBL" id="AVBG01000009">
    <property type="protein sequence ID" value="KGP90969.1"/>
    <property type="molecule type" value="Genomic_DNA"/>
</dbReference>
<feature type="domain" description="S1 motif" evidence="6">
    <location>
        <begin position="38"/>
        <end position="112"/>
    </location>
</feature>
<dbReference type="InterPro" id="IPR004659">
    <property type="entry name" value="RNase_E/G"/>
</dbReference>
<protein>
    <recommendedName>
        <fullName evidence="6">S1 motif domain-containing protein</fullName>
    </recommendedName>
</protein>
<reference evidence="7 8" key="1">
    <citation type="submission" date="2013-08" db="EMBL/GenBank/DDBJ databases">
        <title>Genome of Pontibacillus chungwhensis.</title>
        <authorList>
            <person name="Wang Q."/>
            <person name="Wang G."/>
        </authorList>
    </citation>
    <scope>NUCLEOTIDE SEQUENCE [LARGE SCALE GENOMIC DNA]</scope>
    <source>
        <strain evidence="7 8">BH030062</strain>
    </source>
</reference>
<dbReference type="GO" id="GO:0005737">
    <property type="term" value="C:cytoplasm"/>
    <property type="evidence" value="ECO:0007669"/>
    <property type="project" value="TreeGrafter"/>
</dbReference>
<dbReference type="InterPro" id="IPR019307">
    <property type="entry name" value="RNA-bd_AU-1/RNase_E/G"/>
</dbReference>
<evidence type="ECO:0000256" key="4">
    <source>
        <dbReference type="ARBA" id="ARBA00022842"/>
    </source>
</evidence>
<evidence type="ECO:0000313" key="7">
    <source>
        <dbReference type="EMBL" id="KGP90969.1"/>
    </source>
</evidence>
<dbReference type="InterPro" id="IPR003029">
    <property type="entry name" value="S1_domain"/>
</dbReference>
<dbReference type="GO" id="GO:0004540">
    <property type="term" value="F:RNA nuclease activity"/>
    <property type="evidence" value="ECO:0007669"/>
    <property type="project" value="InterPro"/>
</dbReference>
<accession>A0A0A2USS3</accession>
<keyword evidence="4" id="KW-0460">Magnesium</keyword>
<dbReference type="eggNOG" id="COG1530">
    <property type="taxonomic scope" value="Bacteria"/>
</dbReference>
<dbReference type="NCBIfam" id="TIGR00757">
    <property type="entry name" value="RNaseEG"/>
    <property type="match status" value="1"/>
</dbReference>
<evidence type="ECO:0000313" key="8">
    <source>
        <dbReference type="Proteomes" id="UP000030153"/>
    </source>
</evidence>
<keyword evidence="8" id="KW-1185">Reference proteome</keyword>
<organism evidence="7 8">
    <name type="scientific">Pontibacillus chungwhensis BH030062</name>
    <dbReference type="NCBI Taxonomy" id="1385513"/>
    <lineage>
        <taxon>Bacteria</taxon>
        <taxon>Bacillati</taxon>
        <taxon>Bacillota</taxon>
        <taxon>Bacilli</taxon>
        <taxon>Bacillales</taxon>
        <taxon>Bacillaceae</taxon>
        <taxon>Pontibacillus</taxon>
    </lineage>
</organism>
<dbReference type="SMART" id="SM00316">
    <property type="entry name" value="S1"/>
    <property type="match status" value="1"/>
</dbReference>
<sequence length="484" mass="55601">MKDIYIQTLPTEKWAVVMEESKIDLVSVSRQDDEDLVGNIYLGRVVNIEPSLQAAFVHFGQSKLGFLKCSEIPDSRQNPEKRIEQLIHEGQALWVQVTKDAIEDKGAQLTANVTLPGQDIVYLPFGQYHAVSKKIEENRRNELMELASSWSEGKEGVLFRTSAKHVSDTRLMESCSRLKQEWKEIETALQNRKPPVLAFEDPVIPDQIVRQYGEKEIQSITVDEQSVKRHIDQRYPHLASKCEWKDSTHQRPFTIDQVIEKIIERNVPLQGGAEIVVDQTEAMVVIDVNSAKKVGKTSKSQSVLQTNVAAAKEVAKQIRLRNLSGMILIDFITMKNPKDQQKVISALKKELKQDPIRSEVLGFTKLGLLEMTRKRTSSSLPYRIAEKRPDHVLTLETKAYQLERELLSYRRSDKEVIVLEVDPELLSLFREKIDIEKMKSSLYKEVYVLNNSKSDSSYRIRYVGDEKNLQERPFYIDGSLDRLF</sequence>
<keyword evidence="5" id="KW-0694">RNA-binding</keyword>
<dbReference type="Proteomes" id="UP000030153">
    <property type="component" value="Unassembled WGS sequence"/>
</dbReference>